<dbReference type="PANTHER" id="PTHR43790">
    <property type="entry name" value="CARBOHYDRATE TRANSPORT ATP-BINDING PROTEIN MG119-RELATED"/>
    <property type="match status" value="1"/>
</dbReference>
<dbReference type="InterPro" id="IPR017871">
    <property type="entry name" value="ABC_transporter-like_CS"/>
</dbReference>
<dbReference type="InterPro" id="IPR027417">
    <property type="entry name" value="P-loop_NTPase"/>
</dbReference>
<protein>
    <submittedName>
        <fullName evidence="6">ABC transporter ATP-binding protein</fullName>
    </submittedName>
</protein>
<dbReference type="PANTHER" id="PTHR43790:SF9">
    <property type="entry name" value="GALACTOFURANOSE TRANSPORTER ATP-BINDING PROTEIN YTFR"/>
    <property type="match status" value="1"/>
</dbReference>
<feature type="domain" description="ABC transporter" evidence="5">
    <location>
        <begin position="6"/>
        <end position="238"/>
    </location>
</feature>
<evidence type="ECO:0000256" key="1">
    <source>
        <dbReference type="ARBA" id="ARBA00022448"/>
    </source>
</evidence>
<dbReference type="PROSITE" id="PS00211">
    <property type="entry name" value="ABC_TRANSPORTER_1"/>
    <property type="match status" value="1"/>
</dbReference>
<keyword evidence="4 6" id="KW-0067">ATP-binding</keyword>
<organism evidence="6 7">
    <name type="scientific">Nocardia lasii</name>
    <dbReference type="NCBI Taxonomy" id="1616107"/>
    <lineage>
        <taxon>Bacteria</taxon>
        <taxon>Bacillati</taxon>
        <taxon>Actinomycetota</taxon>
        <taxon>Actinomycetes</taxon>
        <taxon>Mycobacteriales</taxon>
        <taxon>Nocardiaceae</taxon>
        <taxon>Nocardia</taxon>
    </lineage>
</organism>
<feature type="domain" description="ABC transporter" evidence="5">
    <location>
        <begin position="293"/>
        <end position="536"/>
    </location>
</feature>
<dbReference type="SMART" id="SM00382">
    <property type="entry name" value="AAA"/>
    <property type="match status" value="1"/>
</dbReference>
<dbReference type="InterPro" id="IPR003439">
    <property type="entry name" value="ABC_transporter-like_ATP-bd"/>
</dbReference>
<evidence type="ECO:0000256" key="4">
    <source>
        <dbReference type="ARBA" id="ARBA00022840"/>
    </source>
</evidence>
<keyword evidence="3" id="KW-0547">Nucleotide-binding</keyword>
<dbReference type="PROSITE" id="PS50893">
    <property type="entry name" value="ABC_TRANSPORTER_2"/>
    <property type="match status" value="2"/>
</dbReference>
<proteinExistence type="predicted"/>
<dbReference type="InterPro" id="IPR003593">
    <property type="entry name" value="AAA+_ATPase"/>
</dbReference>
<dbReference type="Gene3D" id="3.40.50.300">
    <property type="entry name" value="P-loop containing nucleotide triphosphate hydrolases"/>
    <property type="match status" value="2"/>
</dbReference>
<comment type="caution">
    <text evidence="6">The sequence shown here is derived from an EMBL/GenBank/DDBJ whole genome shotgun (WGS) entry which is preliminary data.</text>
</comment>
<dbReference type="CDD" id="cd03215">
    <property type="entry name" value="ABC_Carb_Monos_II"/>
    <property type="match status" value="1"/>
</dbReference>
<keyword evidence="2" id="KW-0677">Repeat</keyword>
<evidence type="ECO:0000313" key="7">
    <source>
        <dbReference type="Proteomes" id="UP001596223"/>
    </source>
</evidence>
<dbReference type="Pfam" id="PF00005">
    <property type="entry name" value="ABC_tran"/>
    <property type="match status" value="2"/>
</dbReference>
<evidence type="ECO:0000259" key="5">
    <source>
        <dbReference type="PROSITE" id="PS50893"/>
    </source>
</evidence>
<dbReference type="CDD" id="cd03216">
    <property type="entry name" value="ABC_Carb_Monos_I"/>
    <property type="match status" value="1"/>
</dbReference>
<keyword evidence="1" id="KW-0813">Transport</keyword>
<evidence type="ECO:0000313" key="6">
    <source>
        <dbReference type="EMBL" id="MFC6010716.1"/>
    </source>
</evidence>
<evidence type="ECO:0000256" key="3">
    <source>
        <dbReference type="ARBA" id="ARBA00022741"/>
    </source>
</evidence>
<dbReference type="Proteomes" id="UP001596223">
    <property type="component" value="Unassembled WGS sequence"/>
</dbReference>
<accession>A0ABW1JMR2</accession>
<gene>
    <name evidence="6" type="ORF">ACFP3H_06600</name>
</gene>
<dbReference type="RefSeq" id="WP_378601019.1">
    <property type="nucleotide sequence ID" value="NZ_JBHSQN010000002.1"/>
</dbReference>
<dbReference type="EMBL" id="JBHSQN010000002">
    <property type="protein sequence ID" value="MFC6010716.1"/>
    <property type="molecule type" value="Genomic_DNA"/>
</dbReference>
<reference evidence="7" key="1">
    <citation type="journal article" date="2019" name="Int. J. Syst. Evol. Microbiol.">
        <title>The Global Catalogue of Microorganisms (GCM) 10K type strain sequencing project: providing services to taxonomists for standard genome sequencing and annotation.</title>
        <authorList>
            <consortium name="The Broad Institute Genomics Platform"/>
            <consortium name="The Broad Institute Genome Sequencing Center for Infectious Disease"/>
            <person name="Wu L."/>
            <person name="Ma J."/>
        </authorList>
    </citation>
    <scope>NUCLEOTIDE SEQUENCE [LARGE SCALE GENOMIC DNA]</scope>
    <source>
        <strain evidence="7">CCUG 36956</strain>
    </source>
</reference>
<name>A0ABW1JMR2_9NOCA</name>
<evidence type="ECO:0000256" key="2">
    <source>
        <dbReference type="ARBA" id="ARBA00022737"/>
    </source>
</evidence>
<keyword evidence="7" id="KW-1185">Reference proteome</keyword>
<dbReference type="GO" id="GO:0005524">
    <property type="term" value="F:ATP binding"/>
    <property type="evidence" value="ECO:0007669"/>
    <property type="project" value="UniProtKB-KW"/>
</dbReference>
<dbReference type="InterPro" id="IPR050107">
    <property type="entry name" value="ABC_carbohydrate_import_ATPase"/>
</dbReference>
<dbReference type="SUPFAM" id="SSF52540">
    <property type="entry name" value="P-loop containing nucleoside triphosphate hydrolases"/>
    <property type="match status" value="2"/>
</dbReference>
<sequence>MSTPALTLQGLGKSFGAVRALHGVDVTVESGTVHCVLGENGAGKSTLCNLVFGGYRPDTGRMLLGGTDFRPDSPAAAMAAGVAMVHQHFSLVTTMTVAENLLLTQHGLKMRRRELTDRLDEIAQRYRLRIDLDQRVATMPVGARQKVEIVKALLRDPALILLDEPTGVLDPAEIDALIDTCRAIATDGKAVVLVTHKLGEVARVADAATVLRRGTVAGGGAMSNTTIAELLTAMVGRTAADLDPSVAATIGLDTTDSRSDIATAATDLTNPHGDTTATAADLCTDTDSAAPVLEVDGVTVRRADGSAALDRAHLVVRPGEIVGIAGVEGNGQSELVAVLAGSTPVHGGTVALDGVDITAARPATRTGLGLGVVPEDRHRDGMVARMSLAENLFLGRLGDFRRFGLLDRRAMGRAAAAELARFDVRAAGPWVPMGSLSGGNQQKVVLARELSTANLRCLVAAQPTRGLDIGAVDFVLTQLRRAAADGCGVLVVSSEVPELLALCDRVFVAYRGALAGPVETTDPAAAQQISELMMGVAS</sequence>